<reference evidence="2 3" key="1">
    <citation type="submission" date="2024-04" db="EMBL/GenBank/DDBJ databases">
        <title>Tritrichomonas musculus Genome.</title>
        <authorList>
            <person name="Alves-Ferreira E."/>
            <person name="Grigg M."/>
            <person name="Lorenzi H."/>
            <person name="Galac M."/>
        </authorList>
    </citation>
    <scope>NUCLEOTIDE SEQUENCE [LARGE SCALE GENOMIC DNA]</scope>
    <source>
        <strain evidence="2 3">EAF2021</strain>
    </source>
</reference>
<feature type="compositionally biased region" description="Basic and acidic residues" evidence="1">
    <location>
        <begin position="482"/>
        <end position="491"/>
    </location>
</feature>
<evidence type="ECO:0000313" key="3">
    <source>
        <dbReference type="Proteomes" id="UP001470230"/>
    </source>
</evidence>
<gene>
    <name evidence="2" type="ORF">M9Y10_038338</name>
</gene>
<sequence length="566" mass="65509">MKSKQNSWDLLEIVKDILSDSADPKIFSEAYHIDGTSIKDFPPKAQEFVYEAREKFFRSGEDEFHLDVDLKNDHKFESKKSITPEVINQIRPLFAAEYLKHIGMANSAVAIKHAQKLLPLTPDNFEIHTRKKGYNSDQMIIYQNPKIPAKQSKTRNEMAQKCQTIRRNFLKIWDQIDRQFPTEIRKPLPRPFIPESRIGSAKILRQDATAKIHCPSTIPNEKLKNRKKPQTNPFVAQFNLNLPRSEIEATVMAFIDRFDFLNYLKSGIRCARDCAEFLRSGICPRALYHVAKYMHSIFVLNLEDLPDFVRARALWHVIYKNIQSSILECKFISVALMMIKVCTFVLFQEHADEKCFSNIDIVQSTLFYAIDNLLNSFRAFDSLERDEYYQAKMTPVVLEKGKRIQTDIIALLNSEVLLPEEEKIARLMVNPQGMHDLLCFLGAESWGDTAEFTGSKAKHRYNETRMVQKLIEMDIAKLNEKMPRKPPDWVRPRKSYSSKRTPAIKSLSQVSLIRKPNTNLESSINNITDDNINNINDNSNSNHNENIISHSTFINNIDAQNNNDYE</sequence>
<comment type="caution">
    <text evidence="2">The sequence shown here is derived from an EMBL/GenBank/DDBJ whole genome shotgun (WGS) entry which is preliminary data.</text>
</comment>
<dbReference type="Proteomes" id="UP001470230">
    <property type="component" value="Unassembled WGS sequence"/>
</dbReference>
<feature type="region of interest" description="Disordered" evidence="1">
    <location>
        <begin position="482"/>
        <end position="501"/>
    </location>
</feature>
<evidence type="ECO:0000256" key="1">
    <source>
        <dbReference type="SAM" id="MobiDB-lite"/>
    </source>
</evidence>
<dbReference type="EMBL" id="JAPFFF010000006">
    <property type="protein sequence ID" value="KAK8887300.1"/>
    <property type="molecule type" value="Genomic_DNA"/>
</dbReference>
<keyword evidence="3" id="KW-1185">Reference proteome</keyword>
<organism evidence="2 3">
    <name type="scientific">Tritrichomonas musculus</name>
    <dbReference type="NCBI Taxonomy" id="1915356"/>
    <lineage>
        <taxon>Eukaryota</taxon>
        <taxon>Metamonada</taxon>
        <taxon>Parabasalia</taxon>
        <taxon>Tritrichomonadida</taxon>
        <taxon>Tritrichomonadidae</taxon>
        <taxon>Tritrichomonas</taxon>
    </lineage>
</organism>
<evidence type="ECO:0000313" key="2">
    <source>
        <dbReference type="EMBL" id="KAK8887300.1"/>
    </source>
</evidence>
<accession>A0ABR2KB99</accession>
<proteinExistence type="predicted"/>
<protein>
    <submittedName>
        <fullName evidence="2">Uncharacterized protein</fullName>
    </submittedName>
</protein>
<name>A0ABR2KB99_9EUKA</name>